<dbReference type="Proteomes" id="UP001501035">
    <property type="component" value="Unassembled WGS sequence"/>
</dbReference>
<evidence type="ECO:0000313" key="1">
    <source>
        <dbReference type="EMBL" id="GAA3023975.1"/>
    </source>
</evidence>
<proteinExistence type="predicted"/>
<sequence length="155" mass="16998">MSHGYRLRIAGGSARHKETCDGRAGRLKSMADDLTDDALAGVRARFFPGAYPTLDIRPGWYSIVIDLDQALAAIDPDYQLVQVKEKFGGLRYYIEFEPDRPRPGFDDLIRAAEQRSERTCEECGSDGALAHRGSWARTLCAADAAASGFVPDASE</sequence>
<dbReference type="EMBL" id="BAAAVS010000002">
    <property type="protein sequence ID" value="GAA3023975.1"/>
    <property type="molecule type" value="Genomic_DNA"/>
</dbReference>
<gene>
    <name evidence="1" type="ORF">GCM10010528_02450</name>
</gene>
<protein>
    <submittedName>
        <fullName evidence="1">Uncharacterized protein</fullName>
    </submittedName>
</protein>
<reference evidence="1 2" key="1">
    <citation type="journal article" date="2019" name="Int. J. Syst. Evol. Microbiol.">
        <title>The Global Catalogue of Microorganisms (GCM) 10K type strain sequencing project: providing services to taxonomists for standard genome sequencing and annotation.</title>
        <authorList>
            <consortium name="The Broad Institute Genomics Platform"/>
            <consortium name="The Broad Institute Genome Sequencing Center for Infectious Disease"/>
            <person name="Wu L."/>
            <person name="Ma J."/>
        </authorList>
    </citation>
    <scope>NUCLEOTIDE SEQUENCE [LARGE SCALE GENOMIC DNA]</scope>
    <source>
        <strain evidence="1 2">JCM 14234</strain>
    </source>
</reference>
<organism evidence="1 2">
    <name type="scientific">Gordonia defluvii</name>
    <dbReference type="NCBI Taxonomy" id="283718"/>
    <lineage>
        <taxon>Bacteria</taxon>
        <taxon>Bacillati</taxon>
        <taxon>Actinomycetota</taxon>
        <taxon>Actinomycetes</taxon>
        <taxon>Mycobacteriales</taxon>
        <taxon>Gordoniaceae</taxon>
        <taxon>Gordonia</taxon>
    </lineage>
</organism>
<accession>A0ABN3YAD8</accession>
<name>A0ABN3YAD8_9ACTN</name>
<evidence type="ECO:0000313" key="2">
    <source>
        <dbReference type="Proteomes" id="UP001501035"/>
    </source>
</evidence>
<keyword evidence="2" id="KW-1185">Reference proteome</keyword>
<comment type="caution">
    <text evidence="1">The sequence shown here is derived from an EMBL/GenBank/DDBJ whole genome shotgun (WGS) entry which is preliminary data.</text>
</comment>